<dbReference type="RefSeq" id="XP_056578698.1">
    <property type="nucleotide sequence ID" value="XM_056722448.1"/>
</dbReference>
<proteinExistence type="predicted"/>
<name>A0A9W9S612_9EURO</name>
<protein>
    <submittedName>
        <fullName evidence="1">Uncharacterized protein</fullName>
    </submittedName>
</protein>
<dbReference type="GeneID" id="81461631"/>
<dbReference type="AlphaFoldDB" id="A0A9W9S612"/>
<organism evidence="1 2">
    <name type="scientific">Penicillium concentricum</name>
    <dbReference type="NCBI Taxonomy" id="293559"/>
    <lineage>
        <taxon>Eukaryota</taxon>
        <taxon>Fungi</taxon>
        <taxon>Dikarya</taxon>
        <taxon>Ascomycota</taxon>
        <taxon>Pezizomycotina</taxon>
        <taxon>Eurotiomycetes</taxon>
        <taxon>Eurotiomycetidae</taxon>
        <taxon>Eurotiales</taxon>
        <taxon>Aspergillaceae</taxon>
        <taxon>Penicillium</taxon>
    </lineage>
</organism>
<dbReference type="Proteomes" id="UP001147752">
    <property type="component" value="Unassembled WGS sequence"/>
</dbReference>
<keyword evidence="2" id="KW-1185">Reference proteome</keyword>
<reference evidence="1" key="2">
    <citation type="journal article" date="2023" name="IMA Fungus">
        <title>Comparative genomic study of the Penicillium genus elucidates a diverse pangenome and 15 lateral gene transfer events.</title>
        <authorList>
            <person name="Petersen C."/>
            <person name="Sorensen T."/>
            <person name="Nielsen M.R."/>
            <person name="Sondergaard T.E."/>
            <person name="Sorensen J.L."/>
            <person name="Fitzpatrick D.A."/>
            <person name="Frisvad J.C."/>
            <person name="Nielsen K.L."/>
        </authorList>
    </citation>
    <scope>NUCLEOTIDE SEQUENCE</scope>
    <source>
        <strain evidence="1">IBT 3081</strain>
    </source>
</reference>
<evidence type="ECO:0000313" key="2">
    <source>
        <dbReference type="Proteomes" id="UP001147752"/>
    </source>
</evidence>
<dbReference type="EMBL" id="JAPZBT010000002">
    <property type="protein sequence ID" value="KAJ5372712.1"/>
    <property type="molecule type" value="Genomic_DNA"/>
</dbReference>
<sequence length="93" mass="10755">MPTQSHLEQLSQLRLRSTRPARAHRAIMDEASSILRSVPTIMRSYADSHHPASIGILLSLERLMMVLRGKLQCLWAEEHLHRCAEGRIWREIC</sequence>
<accession>A0A9W9S612</accession>
<gene>
    <name evidence="1" type="ORF">N7517_004718</name>
</gene>
<reference evidence="1" key="1">
    <citation type="submission" date="2022-12" db="EMBL/GenBank/DDBJ databases">
        <authorList>
            <person name="Petersen C."/>
        </authorList>
    </citation>
    <scope>NUCLEOTIDE SEQUENCE</scope>
    <source>
        <strain evidence="1">IBT 3081</strain>
    </source>
</reference>
<comment type="caution">
    <text evidence="1">The sequence shown here is derived from an EMBL/GenBank/DDBJ whole genome shotgun (WGS) entry which is preliminary data.</text>
</comment>
<evidence type="ECO:0000313" key="1">
    <source>
        <dbReference type="EMBL" id="KAJ5372712.1"/>
    </source>
</evidence>